<dbReference type="InterPro" id="IPR006680">
    <property type="entry name" value="Amidohydro-rel"/>
</dbReference>
<dbReference type="GO" id="GO:0016787">
    <property type="term" value="F:hydrolase activity"/>
    <property type="evidence" value="ECO:0007669"/>
    <property type="project" value="InterPro"/>
</dbReference>
<feature type="domain" description="Amidohydrolase-related" evidence="2">
    <location>
        <begin position="29"/>
        <end position="341"/>
    </location>
</feature>
<feature type="region of interest" description="Disordered" evidence="1">
    <location>
        <begin position="36"/>
        <end position="58"/>
    </location>
</feature>
<name>A0A8E6B846_9BACT</name>
<keyword evidence="4" id="KW-1185">Reference proteome</keyword>
<evidence type="ECO:0000313" key="4">
    <source>
        <dbReference type="Proteomes" id="UP000676194"/>
    </source>
</evidence>
<dbReference type="AlphaFoldDB" id="A0A8E6B846"/>
<dbReference type="InterPro" id="IPR032466">
    <property type="entry name" value="Metal_Hydrolase"/>
</dbReference>
<protein>
    <submittedName>
        <fullName evidence="3">Amidohydrolase family protein</fullName>
    </submittedName>
</protein>
<dbReference type="EMBL" id="CP074694">
    <property type="protein sequence ID" value="QVL33107.1"/>
    <property type="molecule type" value="Genomic_DNA"/>
</dbReference>
<reference evidence="3" key="1">
    <citation type="submission" date="2021-05" db="EMBL/GenBank/DDBJ databases">
        <title>Complete genome sequence of the cellulolytic planctomycete Telmatocola sphagniphila SP2T and characterization of the first cellulase from planctomycetes.</title>
        <authorList>
            <person name="Rakitin A.L."/>
            <person name="Beletsky A.V."/>
            <person name="Naumoff D.G."/>
            <person name="Kulichevskaya I.S."/>
            <person name="Mardanov A.V."/>
            <person name="Ravin N.V."/>
            <person name="Dedysh S.N."/>
        </authorList>
    </citation>
    <scope>NUCLEOTIDE SEQUENCE</scope>
    <source>
        <strain evidence="3">SP2T</strain>
    </source>
</reference>
<evidence type="ECO:0000313" key="3">
    <source>
        <dbReference type="EMBL" id="QVL33107.1"/>
    </source>
</evidence>
<dbReference type="SUPFAM" id="SSF51556">
    <property type="entry name" value="Metallo-dependent hydrolases"/>
    <property type="match status" value="1"/>
</dbReference>
<dbReference type="Proteomes" id="UP000676194">
    <property type="component" value="Chromosome"/>
</dbReference>
<sequence>MSEQKPEYNVTGQDYTDRRHFRYSGPPLIDIHSHVTMTAPSDGSTGAAGGSGREGSTEQAEVMLSEAREFGIARTVTMCPVQDIAPLREKFGDALVFNGMINKKKIDDSDDEAYKSLDAFLAEGIKILKLWSAPRGRERGLVVNAPWRIESIKRAIAAGVQVVMVHVGDPDNWWNTVYKETAKFGTKADQYLPFREMLERFPEVTWIGAHMGGNPEHPDELQRLLEDYPHLCLDTSATKWQVREISRHPEAIRNLITKFPDRFMFGSDLVTRYGLHKEHYTSRYWCQRTLFESHWSGTSPIADGDYVAAAGEPALPALRGIELPEEVLLKVYRLNALRILG</sequence>
<dbReference type="Pfam" id="PF04909">
    <property type="entry name" value="Amidohydro_2"/>
    <property type="match status" value="1"/>
</dbReference>
<dbReference type="KEGG" id="tsph:KIH39_04100"/>
<gene>
    <name evidence="3" type="ORF">KIH39_04100</name>
</gene>
<evidence type="ECO:0000256" key="1">
    <source>
        <dbReference type="SAM" id="MobiDB-lite"/>
    </source>
</evidence>
<evidence type="ECO:0000259" key="2">
    <source>
        <dbReference type="Pfam" id="PF04909"/>
    </source>
</evidence>
<accession>A0A8E6B846</accession>
<organism evidence="3 4">
    <name type="scientific">Telmatocola sphagniphila</name>
    <dbReference type="NCBI Taxonomy" id="1123043"/>
    <lineage>
        <taxon>Bacteria</taxon>
        <taxon>Pseudomonadati</taxon>
        <taxon>Planctomycetota</taxon>
        <taxon>Planctomycetia</taxon>
        <taxon>Gemmatales</taxon>
        <taxon>Gemmataceae</taxon>
    </lineage>
</organism>
<dbReference type="Gene3D" id="3.20.20.140">
    <property type="entry name" value="Metal-dependent hydrolases"/>
    <property type="match status" value="1"/>
</dbReference>
<dbReference type="RefSeq" id="WP_213497997.1">
    <property type="nucleotide sequence ID" value="NZ_CP074694.1"/>
</dbReference>
<proteinExistence type="predicted"/>